<sequence length="66" mass="7200">MMGINDVKKQMIVWSIPTTIAWAISGSLVIIANLIWGNDGSVIDLIFPLGILALIMGYVQVQNKTL</sequence>
<dbReference type="Proteomes" id="UP000658741">
    <property type="component" value="Unassembled WGS sequence"/>
</dbReference>
<organism evidence="2 3">
    <name type="scientific">Haemophilus influenzae</name>
    <dbReference type="NCBI Taxonomy" id="727"/>
    <lineage>
        <taxon>Bacteria</taxon>
        <taxon>Pseudomonadati</taxon>
        <taxon>Pseudomonadota</taxon>
        <taxon>Gammaproteobacteria</taxon>
        <taxon>Pasteurellales</taxon>
        <taxon>Pasteurellaceae</taxon>
        <taxon>Haemophilus</taxon>
    </lineage>
</organism>
<accession>A0AAQ1Q1B6</accession>
<feature type="transmembrane region" description="Helical" evidence="1">
    <location>
        <begin position="42"/>
        <end position="61"/>
    </location>
</feature>
<evidence type="ECO:0000313" key="3">
    <source>
        <dbReference type="Proteomes" id="UP000658741"/>
    </source>
</evidence>
<evidence type="ECO:0000256" key="1">
    <source>
        <dbReference type="SAM" id="Phobius"/>
    </source>
</evidence>
<keyword evidence="1" id="KW-1133">Transmembrane helix</keyword>
<keyword evidence="1" id="KW-0472">Membrane</keyword>
<proteinExistence type="predicted"/>
<keyword evidence="1" id="KW-0812">Transmembrane</keyword>
<reference evidence="2" key="1">
    <citation type="submission" date="2019-05" db="EMBL/GenBank/DDBJ databases">
        <authorList>
            <person name="Hibberd M."/>
        </authorList>
    </citation>
    <scope>NUCLEOTIDE SEQUENCE</scope>
    <source>
        <strain evidence="2">Haemophilus_influenzae_BgEED16</strain>
    </source>
</reference>
<feature type="transmembrane region" description="Helical" evidence="1">
    <location>
        <begin position="12"/>
        <end position="36"/>
    </location>
</feature>
<comment type="caution">
    <text evidence="2">The sequence shown here is derived from an EMBL/GenBank/DDBJ whole genome shotgun (WGS) entry which is preliminary data.</text>
</comment>
<evidence type="ECO:0000313" key="2">
    <source>
        <dbReference type="EMBL" id="VTX52542.1"/>
    </source>
</evidence>
<dbReference type="EMBL" id="CABFLD010000022">
    <property type="protein sequence ID" value="VTX52542.1"/>
    <property type="molecule type" value="Genomic_DNA"/>
</dbReference>
<gene>
    <name evidence="2" type="ORF">CAGEJMGA_00425</name>
</gene>
<name>A0AAQ1Q1B6_HAEIF</name>
<dbReference type="AlphaFoldDB" id="A0AAQ1Q1B6"/>
<protein>
    <submittedName>
        <fullName evidence="2">Uncharacterized protein</fullName>
    </submittedName>
</protein>